<feature type="compositionally biased region" description="Polar residues" evidence="9">
    <location>
        <begin position="741"/>
        <end position="756"/>
    </location>
</feature>
<dbReference type="Gene3D" id="3.30.70.270">
    <property type="match status" value="2"/>
</dbReference>
<dbReference type="InterPro" id="IPR043128">
    <property type="entry name" value="Rev_trsase/Diguanyl_cyclase"/>
</dbReference>
<keyword evidence="3" id="KW-0540">Nuclease</keyword>
<evidence type="ECO:0000256" key="2">
    <source>
        <dbReference type="ARBA" id="ARBA00022695"/>
    </source>
</evidence>
<dbReference type="SUPFAM" id="SSF50630">
    <property type="entry name" value="Acid proteases"/>
    <property type="match status" value="1"/>
</dbReference>
<feature type="region of interest" description="Disordered" evidence="9">
    <location>
        <begin position="698"/>
        <end position="762"/>
    </location>
</feature>
<keyword evidence="6" id="KW-0694">RNA-binding</keyword>
<protein>
    <recommendedName>
        <fullName evidence="10">Reverse transcriptase/retrotransposon-derived protein RNase H-like domain-containing protein</fullName>
    </recommendedName>
</protein>
<dbReference type="Proteomes" id="UP000681722">
    <property type="component" value="Unassembled WGS sequence"/>
</dbReference>
<evidence type="ECO:0000313" key="12">
    <source>
        <dbReference type="EMBL" id="CAF3889767.1"/>
    </source>
</evidence>
<feature type="region of interest" description="Disordered" evidence="9">
    <location>
        <begin position="1"/>
        <end position="28"/>
    </location>
</feature>
<dbReference type="InterPro" id="IPR001969">
    <property type="entry name" value="Aspartic_peptidase_AS"/>
</dbReference>
<feature type="compositionally biased region" description="Polar residues" evidence="9">
    <location>
        <begin position="8"/>
        <end position="28"/>
    </location>
</feature>
<dbReference type="OrthoDB" id="9950135at2759"/>
<dbReference type="PANTHER" id="PTHR37984">
    <property type="entry name" value="PROTEIN CBG26694"/>
    <property type="match status" value="1"/>
</dbReference>
<dbReference type="Pfam" id="PF17919">
    <property type="entry name" value="RT_RNaseH_2"/>
    <property type="match status" value="1"/>
</dbReference>
<evidence type="ECO:0000259" key="10">
    <source>
        <dbReference type="Pfam" id="PF17919"/>
    </source>
</evidence>
<dbReference type="PANTHER" id="PTHR37984:SF5">
    <property type="entry name" value="PROTEIN NYNRIN-LIKE"/>
    <property type="match status" value="1"/>
</dbReference>
<evidence type="ECO:0000256" key="4">
    <source>
        <dbReference type="ARBA" id="ARBA00022759"/>
    </source>
</evidence>
<keyword evidence="4" id="KW-0255">Endonuclease</keyword>
<dbReference type="CDD" id="cd00303">
    <property type="entry name" value="retropepsin_like"/>
    <property type="match status" value="1"/>
</dbReference>
<dbReference type="InterPro" id="IPR021109">
    <property type="entry name" value="Peptidase_aspartic_dom_sf"/>
</dbReference>
<keyword evidence="8" id="KW-0511">Multifunctional enzyme</keyword>
<evidence type="ECO:0000256" key="7">
    <source>
        <dbReference type="ARBA" id="ARBA00022908"/>
    </source>
</evidence>
<dbReference type="GO" id="GO:0016779">
    <property type="term" value="F:nucleotidyltransferase activity"/>
    <property type="evidence" value="ECO:0007669"/>
    <property type="project" value="UniProtKB-KW"/>
</dbReference>
<dbReference type="InterPro" id="IPR043502">
    <property type="entry name" value="DNA/RNA_pol_sf"/>
</dbReference>
<evidence type="ECO:0000256" key="8">
    <source>
        <dbReference type="ARBA" id="ARBA00023268"/>
    </source>
</evidence>
<dbReference type="EMBL" id="CAJOBC010006175">
    <property type="protein sequence ID" value="CAF3889767.1"/>
    <property type="molecule type" value="Genomic_DNA"/>
</dbReference>
<feature type="compositionally biased region" description="Low complexity" evidence="9">
    <location>
        <begin position="698"/>
        <end position="716"/>
    </location>
</feature>
<dbReference type="FunFam" id="3.10.20.370:FF:000001">
    <property type="entry name" value="Retrovirus-related Pol polyprotein from transposon 17.6-like protein"/>
    <property type="match status" value="1"/>
</dbReference>
<dbReference type="GO" id="GO:0004190">
    <property type="term" value="F:aspartic-type endopeptidase activity"/>
    <property type="evidence" value="ECO:0007669"/>
    <property type="project" value="InterPro"/>
</dbReference>
<proteinExistence type="predicted"/>
<accession>A0A814QXG7</accession>
<dbReference type="PROSITE" id="PS00141">
    <property type="entry name" value="ASP_PROTEASE"/>
    <property type="match status" value="1"/>
</dbReference>
<evidence type="ECO:0000256" key="6">
    <source>
        <dbReference type="ARBA" id="ARBA00022884"/>
    </source>
</evidence>
<dbReference type="Gene3D" id="2.40.70.10">
    <property type="entry name" value="Acid Proteases"/>
    <property type="match status" value="1"/>
</dbReference>
<dbReference type="GO" id="GO:0003723">
    <property type="term" value="F:RNA binding"/>
    <property type="evidence" value="ECO:0007669"/>
    <property type="project" value="UniProtKB-KW"/>
</dbReference>
<dbReference type="InterPro" id="IPR041577">
    <property type="entry name" value="RT_RNaseH_2"/>
</dbReference>
<sequence length="837" mass="94715">MSKRSHIVTRSQPSSVSVPPNEPYYNQNRDTQFYSQNSQQIQRRQSSNQWSNNYCYTPDGSASALALIKPSPLTFITAPVNGIRIKCMLDTGATNTFINKSILDKLRHKPIRKVMNSFILADGGTRIKINGAVEIYIKTGYITTKITALVSSTLCVGCILVKDWIERYRVDVSEYDRKVTVHMNKSTASIKMDDDTDKHVFAVRAASSIILEPQCERIIKVIMPVSIAKAALFQPKRTFQEEKLVVMPHALLSIENYTSYITIANPTNKRCLIPYNTRLGVVSIQTAELHCYAINPETSMNRDNTSDAMPRQLNEPEPQYMHQLNVGSCFSISKATILQHLKDVFKQMVEHIEDQEEKHEVTTMLHKYYKIFDTTKLNISNLKAPPMINTGDNPPISSRAYRTDQHRGQLISRTVNEMVQAGQVKRSYSSWSEHIHHIEELYLILEHAKLTLNPPKCSIVQTEISYLGHTINRYGVKPLAENVEAIVKIKMPTSAKDVHSFVQAANYYRDHIPNFAKIAAPLYKFTKKNAQFHPGVWTDKEKQAFNDLKIALTTSPLMLDFPDESSMVLSTDASGIGMDGVLRQMTPDGPKVIKYLSKKFNHAQTRYSTTEKECLGMVWCINKLKEYLWGRSYKKGKCNCDADLLSRYPVVSSDEEENVQSQQTSSSQHHGLTTRKFQQDEIQINAVARSKLRSLRSLTSNIPTSSNSTPTRNVVTIPSSNVIQTRSRTKKNSPGIRPDELTTTSLNSPLQDSPIFSTPRTSTTVTSRAPLIDFSLIRIRNEQQHDQVITHEIKQILHIPSRHSSDIVQDGMLYTAVKIKLPWISIILATGNIIRIS</sequence>
<comment type="caution">
    <text evidence="11">The sequence shown here is derived from an EMBL/GenBank/DDBJ whole genome shotgun (WGS) entry which is preliminary data.</text>
</comment>
<evidence type="ECO:0000256" key="5">
    <source>
        <dbReference type="ARBA" id="ARBA00022842"/>
    </source>
</evidence>
<keyword evidence="1" id="KW-0808">Transferase</keyword>
<keyword evidence="13" id="KW-1185">Reference proteome</keyword>
<keyword evidence="7" id="KW-0229">DNA integration</keyword>
<dbReference type="GO" id="GO:0015074">
    <property type="term" value="P:DNA integration"/>
    <property type="evidence" value="ECO:0007669"/>
    <property type="project" value="UniProtKB-KW"/>
</dbReference>
<dbReference type="InterPro" id="IPR050951">
    <property type="entry name" value="Retrovirus_Pol_polyprotein"/>
</dbReference>
<dbReference type="SUPFAM" id="SSF56672">
    <property type="entry name" value="DNA/RNA polymerases"/>
    <property type="match status" value="1"/>
</dbReference>
<evidence type="ECO:0000256" key="9">
    <source>
        <dbReference type="SAM" id="MobiDB-lite"/>
    </source>
</evidence>
<evidence type="ECO:0000313" key="13">
    <source>
        <dbReference type="Proteomes" id="UP000663829"/>
    </source>
</evidence>
<feature type="domain" description="Reverse transcriptase/retrotransposon-derived protein RNase H-like" evidence="10">
    <location>
        <begin position="537"/>
        <end position="632"/>
    </location>
</feature>
<evidence type="ECO:0000256" key="1">
    <source>
        <dbReference type="ARBA" id="ARBA00022679"/>
    </source>
</evidence>
<dbReference type="AlphaFoldDB" id="A0A814QXG7"/>
<feature type="compositionally biased region" description="Polar residues" evidence="9">
    <location>
        <begin position="717"/>
        <end position="726"/>
    </location>
</feature>
<dbReference type="FunFam" id="3.30.70.270:FF:000020">
    <property type="entry name" value="Transposon Tf2-6 polyprotein-like Protein"/>
    <property type="match status" value="1"/>
</dbReference>
<name>A0A814QXG7_9BILA</name>
<gene>
    <name evidence="11" type="ORF">GPM918_LOCUS19949</name>
    <name evidence="12" type="ORF">SRO942_LOCUS19946</name>
</gene>
<feature type="region of interest" description="Disordered" evidence="9">
    <location>
        <begin position="655"/>
        <end position="677"/>
    </location>
</feature>
<organism evidence="11 13">
    <name type="scientific">Didymodactylos carnosus</name>
    <dbReference type="NCBI Taxonomy" id="1234261"/>
    <lineage>
        <taxon>Eukaryota</taxon>
        <taxon>Metazoa</taxon>
        <taxon>Spiralia</taxon>
        <taxon>Gnathifera</taxon>
        <taxon>Rotifera</taxon>
        <taxon>Eurotatoria</taxon>
        <taxon>Bdelloidea</taxon>
        <taxon>Philodinida</taxon>
        <taxon>Philodinidae</taxon>
        <taxon>Didymodactylos</taxon>
    </lineage>
</organism>
<dbReference type="EMBL" id="CAJNOQ010006175">
    <property type="protein sequence ID" value="CAF1126209.1"/>
    <property type="molecule type" value="Genomic_DNA"/>
</dbReference>
<dbReference type="GO" id="GO:0006508">
    <property type="term" value="P:proteolysis"/>
    <property type="evidence" value="ECO:0007669"/>
    <property type="project" value="InterPro"/>
</dbReference>
<keyword evidence="4" id="KW-0378">Hydrolase</keyword>
<evidence type="ECO:0000313" key="11">
    <source>
        <dbReference type="EMBL" id="CAF1126209.1"/>
    </source>
</evidence>
<keyword evidence="5" id="KW-0460">Magnesium</keyword>
<reference evidence="11" key="1">
    <citation type="submission" date="2021-02" db="EMBL/GenBank/DDBJ databases">
        <authorList>
            <person name="Nowell W R."/>
        </authorList>
    </citation>
    <scope>NUCLEOTIDE SEQUENCE</scope>
</reference>
<evidence type="ECO:0000256" key="3">
    <source>
        <dbReference type="ARBA" id="ARBA00022722"/>
    </source>
</evidence>
<keyword evidence="2" id="KW-0548">Nucleotidyltransferase</keyword>
<dbReference type="GO" id="GO:0004519">
    <property type="term" value="F:endonuclease activity"/>
    <property type="evidence" value="ECO:0007669"/>
    <property type="project" value="UniProtKB-KW"/>
</dbReference>
<dbReference type="Pfam" id="PF08284">
    <property type="entry name" value="RVP_2"/>
    <property type="match status" value="1"/>
</dbReference>
<dbReference type="Proteomes" id="UP000663829">
    <property type="component" value="Unassembled WGS sequence"/>
</dbReference>